<accession>A0ABP9RWA9</accession>
<dbReference type="SUPFAM" id="SSF63829">
    <property type="entry name" value="Calcium-dependent phosphotriesterase"/>
    <property type="match status" value="1"/>
</dbReference>
<dbReference type="NCBIfam" id="TIGR03118">
    <property type="entry name" value="PEPCTERM_chp_1"/>
    <property type="match status" value="1"/>
</dbReference>
<name>A0ABP9RWA9_9ACTN</name>
<feature type="signal peptide" evidence="1">
    <location>
        <begin position="1"/>
        <end position="28"/>
    </location>
</feature>
<proteinExistence type="predicted"/>
<organism evidence="2 3">
    <name type="scientific">Rugosimonospora acidiphila</name>
    <dbReference type="NCBI Taxonomy" id="556531"/>
    <lineage>
        <taxon>Bacteria</taxon>
        <taxon>Bacillati</taxon>
        <taxon>Actinomycetota</taxon>
        <taxon>Actinomycetes</taxon>
        <taxon>Micromonosporales</taxon>
        <taxon>Micromonosporaceae</taxon>
        <taxon>Rugosimonospora</taxon>
    </lineage>
</organism>
<reference evidence="3" key="1">
    <citation type="journal article" date="2019" name="Int. J. Syst. Evol. Microbiol.">
        <title>The Global Catalogue of Microorganisms (GCM) 10K type strain sequencing project: providing services to taxonomists for standard genome sequencing and annotation.</title>
        <authorList>
            <consortium name="The Broad Institute Genomics Platform"/>
            <consortium name="The Broad Institute Genome Sequencing Center for Infectious Disease"/>
            <person name="Wu L."/>
            <person name="Ma J."/>
        </authorList>
    </citation>
    <scope>NUCLEOTIDE SEQUENCE [LARGE SCALE GENOMIC DNA]</scope>
    <source>
        <strain evidence="3">JCM 18304</strain>
    </source>
</reference>
<evidence type="ECO:0000256" key="1">
    <source>
        <dbReference type="SAM" id="SignalP"/>
    </source>
</evidence>
<keyword evidence="3" id="KW-1185">Reference proteome</keyword>
<protein>
    <submittedName>
        <fullName evidence="2">TIGR03118 family protein</fullName>
    </submittedName>
</protein>
<dbReference type="Proteomes" id="UP001501570">
    <property type="component" value="Unassembled WGS sequence"/>
</dbReference>
<keyword evidence="1" id="KW-0732">Signal</keyword>
<dbReference type="InterPro" id="IPR017549">
    <property type="entry name" value="APMV_L690"/>
</dbReference>
<gene>
    <name evidence="2" type="ORF">GCM10023322_38930</name>
</gene>
<evidence type="ECO:0000313" key="3">
    <source>
        <dbReference type="Proteomes" id="UP001501570"/>
    </source>
</evidence>
<dbReference type="RefSeq" id="WP_345631447.1">
    <property type="nucleotide sequence ID" value="NZ_BAABJQ010000011.1"/>
</dbReference>
<comment type="caution">
    <text evidence="2">The sequence shown here is derived from an EMBL/GenBank/DDBJ whole genome shotgun (WGS) entry which is preliminary data.</text>
</comment>
<sequence length="357" mass="36298">MLRRVGVVGAGVLAAAAAAVAFPLPANAQAAHAPAKPHGYAQTNFVSDQPGRAALTDPNLINPWGVAASPTSPLWVSNAGTSTSTLYAGGVGSTPPSINSLVVNIPGGPPTGQVFNDTKGFDVPGSTTPASFIFAGVGGSITAWASGTTATIAATETGHGYTGLALSHSPFGPLLLAANPVTNSLDVFDSTFTNLSVDGLFRDNDLPKGYAPFNVQEINGDVYVTYAQIDPKTGKNVDKKGDGVVDEFTTYGTLVRRVAAHGQLNSPWGLAIAPSSFGKFGGDLLVGNFGDGRINVFSPSTGRSLGQLTDASGRPITIDGLWSLTPGTTRVGGTDSILFTAGPDGETHGLFGKLTAN</sequence>
<feature type="chain" id="PRO_5047164030" evidence="1">
    <location>
        <begin position="29"/>
        <end position="357"/>
    </location>
</feature>
<evidence type="ECO:0000313" key="2">
    <source>
        <dbReference type="EMBL" id="GAA5188371.1"/>
    </source>
</evidence>
<dbReference type="EMBL" id="BAABJQ010000011">
    <property type="protein sequence ID" value="GAA5188371.1"/>
    <property type="molecule type" value="Genomic_DNA"/>
</dbReference>